<dbReference type="AlphaFoldDB" id="A0A9J6F0K8"/>
<sequence>METSVPAIAAVGTQSLDMPNKVGDVALLQEDTAPALSWKMGRVLELSPGRDNIVRACSIRLANACVVNSHVQKICLLEASDSPWSAADDVEKMNRNGPARTRDTGREEEKAEDTQLTRDGKTDSSP</sequence>
<reference evidence="3" key="2">
    <citation type="submission" date="2021-09" db="EMBL/GenBank/DDBJ databases">
        <authorList>
            <person name="Jia N."/>
            <person name="Wang J."/>
            <person name="Shi W."/>
            <person name="Du L."/>
            <person name="Sun Y."/>
            <person name="Zhan W."/>
            <person name="Jiang J."/>
            <person name="Wang Q."/>
            <person name="Zhang B."/>
            <person name="Ji P."/>
            <person name="Sakyi L.B."/>
            <person name="Cui X."/>
            <person name="Yuan T."/>
            <person name="Jiang B."/>
            <person name="Yang W."/>
            <person name="Lam T.T.-Y."/>
            <person name="Chang Q."/>
            <person name="Ding S."/>
            <person name="Wang X."/>
            <person name="Zhu J."/>
            <person name="Ruan X."/>
            <person name="Zhao L."/>
            <person name="Wei J."/>
            <person name="Que T."/>
            <person name="Du C."/>
            <person name="Cheng J."/>
            <person name="Dai P."/>
            <person name="Han X."/>
            <person name="Huang E."/>
            <person name="Gao Y."/>
            <person name="Liu J."/>
            <person name="Shao H."/>
            <person name="Ye R."/>
            <person name="Li L."/>
            <person name="Wei W."/>
            <person name="Wang X."/>
            <person name="Wang C."/>
            <person name="Huo Q."/>
            <person name="Li W."/>
            <person name="Guo W."/>
            <person name="Chen H."/>
            <person name="Chen S."/>
            <person name="Zhou L."/>
            <person name="Zhou L."/>
            <person name="Ni X."/>
            <person name="Tian J."/>
            <person name="Zhou Y."/>
            <person name="Sheng Y."/>
            <person name="Liu T."/>
            <person name="Pan Y."/>
            <person name="Xia L."/>
            <person name="Li J."/>
            <person name="Zhao F."/>
            <person name="Cao W."/>
        </authorList>
    </citation>
    <scope>NUCLEOTIDE SEQUENCE</scope>
    <source>
        <strain evidence="3">Rmic-2018</strain>
        <tissue evidence="3">Larvae</tissue>
    </source>
</reference>
<organism evidence="3 4">
    <name type="scientific">Rhipicephalus microplus</name>
    <name type="common">Cattle tick</name>
    <name type="synonym">Boophilus microplus</name>
    <dbReference type="NCBI Taxonomy" id="6941"/>
    <lineage>
        <taxon>Eukaryota</taxon>
        <taxon>Metazoa</taxon>
        <taxon>Ecdysozoa</taxon>
        <taxon>Arthropoda</taxon>
        <taxon>Chelicerata</taxon>
        <taxon>Arachnida</taxon>
        <taxon>Acari</taxon>
        <taxon>Parasitiformes</taxon>
        <taxon>Ixodida</taxon>
        <taxon>Ixodoidea</taxon>
        <taxon>Ixodidae</taxon>
        <taxon>Rhipicephalinae</taxon>
        <taxon>Rhipicephalus</taxon>
        <taxon>Boophilus</taxon>
    </lineage>
</organism>
<comment type="caution">
    <text evidence="3">The sequence shown here is derived from an EMBL/GenBank/DDBJ whole genome shotgun (WGS) entry which is preliminary data.</text>
</comment>
<accession>A0A9J6F0K8</accession>
<keyword evidence="4" id="KW-1185">Reference proteome</keyword>
<gene>
    <name evidence="3" type="ORF">HPB51_009525</name>
</gene>
<dbReference type="InterPro" id="IPR040676">
    <property type="entry name" value="DUF5641"/>
</dbReference>
<evidence type="ECO:0000256" key="1">
    <source>
        <dbReference type="SAM" id="MobiDB-lite"/>
    </source>
</evidence>
<protein>
    <recommendedName>
        <fullName evidence="2">DUF5641 domain-containing protein</fullName>
    </recommendedName>
</protein>
<dbReference type="Proteomes" id="UP000821866">
    <property type="component" value="Chromosome 1"/>
</dbReference>
<evidence type="ECO:0000259" key="2">
    <source>
        <dbReference type="Pfam" id="PF18701"/>
    </source>
</evidence>
<name>A0A9J6F0K8_RHIMP</name>
<feature type="compositionally biased region" description="Basic and acidic residues" evidence="1">
    <location>
        <begin position="89"/>
        <end position="126"/>
    </location>
</feature>
<evidence type="ECO:0000313" key="4">
    <source>
        <dbReference type="Proteomes" id="UP000821866"/>
    </source>
</evidence>
<feature type="region of interest" description="Disordered" evidence="1">
    <location>
        <begin position="85"/>
        <end position="126"/>
    </location>
</feature>
<dbReference type="Pfam" id="PF18701">
    <property type="entry name" value="DUF5641"/>
    <property type="match status" value="1"/>
</dbReference>
<reference evidence="3" key="1">
    <citation type="journal article" date="2020" name="Cell">
        <title>Large-Scale Comparative Analyses of Tick Genomes Elucidate Their Genetic Diversity and Vector Capacities.</title>
        <authorList>
            <consortium name="Tick Genome and Microbiome Consortium (TIGMIC)"/>
            <person name="Jia N."/>
            <person name="Wang J."/>
            <person name="Shi W."/>
            <person name="Du L."/>
            <person name="Sun Y."/>
            <person name="Zhan W."/>
            <person name="Jiang J.F."/>
            <person name="Wang Q."/>
            <person name="Zhang B."/>
            <person name="Ji P."/>
            <person name="Bell-Sakyi L."/>
            <person name="Cui X.M."/>
            <person name="Yuan T.T."/>
            <person name="Jiang B.G."/>
            <person name="Yang W.F."/>
            <person name="Lam T.T."/>
            <person name="Chang Q.C."/>
            <person name="Ding S.J."/>
            <person name="Wang X.J."/>
            <person name="Zhu J.G."/>
            <person name="Ruan X.D."/>
            <person name="Zhao L."/>
            <person name="Wei J.T."/>
            <person name="Ye R.Z."/>
            <person name="Que T.C."/>
            <person name="Du C.H."/>
            <person name="Zhou Y.H."/>
            <person name="Cheng J.X."/>
            <person name="Dai P.F."/>
            <person name="Guo W.B."/>
            <person name="Han X.H."/>
            <person name="Huang E.J."/>
            <person name="Li L.F."/>
            <person name="Wei W."/>
            <person name="Gao Y.C."/>
            <person name="Liu J.Z."/>
            <person name="Shao H.Z."/>
            <person name="Wang X."/>
            <person name="Wang C.C."/>
            <person name="Yang T.C."/>
            <person name="Huo Q.B."/>
            <person name="Li W."/>
            <person name="Chen H.Y."/>
            <person name="Chen S.E."/>
            <person name="Zhou L.G."/>
            <person name="Ni X.B."/>
            <person name="Tian J.H."/>
            <person name="Sheng Y."/>
            <person name="Liu T."/>
            <person name="Pan Y.S."/>
            <person name="Xia L.Y."/>
            <person name="Li J."/>
            <person name="Zhao F."/>
            <person name="Cao W.C."/>
        </authorList>
    </citation>
    <scope>NUCLEOTIDE SEQUENCE</scope>
    <source>
        <strain evidence="3">Rmic-2018</strain>
    </source>
</reference>
<dbReference type="EMBL" id="JABSTU010000001">
    <property type="protein sequence ID" value="KAH8040147.1"/>
    <property type="molecule type" value="Genomic_DNA"/>
</dbReference>
<proteinExistence type="predicted"/>
<feature type="domain" description="DUF5641" evidence="2">
    <location>
        <begin position="20"/>
        <end position="77"/>
    </location>
</feature>
<evidence type="ECO:0000313" key="3">
    <source>
        <dbReference type="EMBL" id="KAH8040147.1"/>
    </source>
</evidence>